<dbReference type="Gene3D" id="3.30.565.10">
    <property type="entry name" value="Histidine kinase-like ATPase, C-terminal domain"/>
    <property type="match status" value="1"/>
</dbReference>
<dbReference type="InterPro" id="IPR050267">
    <property type="entry name" value="Anti-sigma-factor_SerPK"/>
</dbReference>
<organism evidence="4 5">
    <name type="scientific">Streptomyces polygonati</name>
    <dbReference type="NCBI Taxonomy" id="1617087"/>
    <lineage>
        <taxon>Bacteria</taxon>
        <taxon>Bacillati</taxon>
        <taxon>Actinomycetota</taxon>
        <taxon>Actinomycetes</taxon>
        <taxon>Kitasatosporales</taxon>
        <taxon>Streptomycetaceae</taxon>
        <taxon>Streptomyces</taxon>
    </lineage>
</organism>
<feature type="domain" description="Histidine kinase/HSP90-like ATPase" evidence="2">
    <location>
        <begin position="206"/>
        <end position="314"/>
    </location>
</feature>
<reference evidence="5" key="1">
    <citation type="journal article" date="2019" name="Int. J. Syst. Evol. Microbiol.">
        <title>The Global Catalogue of Microorganisms (GCM) 10K type strain sequencing project: providing services to taxonomists for standard genome sequencing and annotation.</title>
        <authorList>
            <consortium name="The Broad Institute Genomics Platform"/>
            <consortium name="The Broad Institute Genome Sequencing Center for Infectious Disease"/>
            <person name="Wu L."/>
            <person name="Ma J."/>
        </authorList>
    </citation>
    <scope>NUCLEOTIDE SEQUENCE [LARGE SCALE GENOMIC DNA]</scope>
    <source>
        <strain evidence="5">CGMCC 4.7237</strain>
    </source>
</reference>
<gene>
    <name evidence="4" type="ORF">ACFO3J_05150</name>
</gene>
<dbReference type="NCBIfam" id="NF041045">
    <property type="entry name" value="RsbA_anti_sig"/>
    <property type="match status" value="1"/>
</dbReference>
<dbReference type="PANTHER" id="PTHR35526:SF3">
    <property type="entry name" value="ANTI-SIGMA-F FACTOR RSBW"/>
    <property type="match status" value="1"/>
</dbReference>
<feature type="domain" description="MEDS" evidence="3">
    <location>
        <begin position="19"/>
        <end position="165"/>
    </location>
</feature>
<dbReference type="InterPro" id="IPR047718">
    <property type="entry name" value="RsbA-like_anti_sig"/>
</dbReference>
<dbReference type="PANTHER" id="PTHR35526">
    <property type="entry name" value="ANTI-SIGMA-F FACTOR RSBW-RELATED"/>
    <property type="match status" value="1"/>
</dbReference>
<dbReference type="Pfam" id="PF14417">
    <property type="entry name" value="MEDS"/>
    <property type="match status" value="1"/>
</dbReference>
<dbReference type="RefSeq" id="WP_386426516.1">
    <property type="nucleotide sequence ID" value="NZ_JBHSBB010000005.1"/>
</dbReference>
<dbReference type="CDD" id="cd16936">
    <property type="entry name" value="HATPase_RsbW-like"/>
    <property type="match status" value="1"/>
</dbReference>
<dbReference type="InterPro" id="IPR025847">
    <property type="entry name" value="MEDS_domain"/>
</dbReference>
<dbReference type="Pfam" id="PF13581">
    <property type="entry name" value="HATPase_c_2"/>
    <property type="match status" value="1"/>
</dbReference>
<name>A0ABV8HG00_9ACTN</name>
<proteinExistence type="predicted"/>
<evidence type="ECO:0000313" key="4">
    <source>
        <dbReference type="EMBL" id="MFC4030855.1"/>
    </source>
</evidence>
<evidence type="ECO:0000259" key="3">
    <source>
        <dbReference type="Pfam" id="PF14417"/>
    </source>
</evidence>
<evidence type="ECO:0000259" key="2">
    <source>
        <dbReference type="Pfam" id="PF13581"/>
    </source>
</evidence>
<evidence type="ECO:0000313" key="5">
    <source>
        <dbReference type="Proteomes" id="UP001595765"/>
    </source>
</evidence>
<dbReference type="SUPFAM" id="SSF55874">
    <property type="entry name" value="ATPase domain of HSP90 chaperone/DNA topoisomerase II/histidine kinase"/>
    <property type="match status" value="1"/>
</dbReference>
<keyword evidence="1" id="KW-0418">Kinase</keyword>
<protein>
    <submittedName>
        <fullName evidence="4">Anti-sigma factor RsbA family regulatory protein</fullName>
    </submittedName>
</protein>
<dbReference type="InterPro" id="IPR036890">
    <property type="entry name" value="HATPase_C_sf"/>
</dbReference>
<dbReference type="EMBL" id="JBHSBB010000005">
    <property type="protein sequence ID" value="MFC4030855.1"/>
    <property type="molecule type" value="Genomic_DNA"/>
</dbReference>
<keyword evidence="1" id="KW-0723">Serine/threonine-protein kinase</keyword>
<evidence type="ECO:0000256" key="1">
    <source>
        <dbReference type="ARBA" id="ARBA00022527"/>
    </source>
</evidence>
<accession>A0ABV8HG00</accession>
<keyword evidence="1" id="KW-0808">Transferase</keyword>
<dbReference type="Proteomes" id="UP001595765">
    <property type="component" value="Unassembled WGS sequence"/>
</dbReference>
<sequence length="331" mass="35847">MTPTSAVASALDRGAPGFRHEMYPHHGTDEFLSGALSFIHDALAGEEIVLVAVSADKEQLLRSEITDTPAGVVYLDTTALGRNPGRLIPAWQDWITAQAQAGHPVRGINEAAWSGRTAAESAELRYHEWLLNRAFAGSPAWWLLCPYDTTTVDPEILRAGRRCHPLVLQGGEHTPSDAFSDEAYPHEPFGVPCDPFEELAFTRGGLSTVREKVAACAGAHGLEGSRLRELQVAVTECAVNSIKYGGGGGTLRTWVEDATLICEFHDDGYLEDPLAGRRRPTVDQLGGRGLWLVHQLCDLVQIRTGPTGGTTIRLHTYLDHGGSLDEPGPRT</sequence>
<keyword evidence="5" id="KW-1185">Reference proteome</keyword>
<comment type="caution">
    <text evidence="4">The sequence shown here is derived from an EMBL/GenBank/DDBJ whole genome shotgun (WGS) entry which is preliminary data.</text>
</comment>
<dbReference type="InterPro" id="IPR003594">
    <property type="entry name" value="HATPase_dom"/>
</dbReference>